<dbReference type="InterPro" id="IPR023210">
    <property type="entry name" value="NADP_OxRdtase_dom"/>
</dbReference>
<accession>A0ABR1F8K9</accession>
<dbReference type="EMBL" id="JBBJBU010000003">
    <property type="protein sequence ID" value="KAK7206180.1"/>
    <property type="molecule type" value="Genomic_DNA"/>
</dbReference>
<evidence type="ECO:0000313" key="4">
    <source>
        <dbReference type="Proteomes" id="UP001498771"/>
    </source>
</evidence>
<dbReference type="CDD" id="cd19075">
    <property type="entry name" value="AKR_AKR7A1-5"/>
    <property type="match status" value="1"/>
</dbReference>
<feature type="domain" description="NADP-dependent oxidoreductase" evidence="2">
    <location>
        <begin position="5"/>
        <end position="308"/>
    </location>
</feature>
<comment type="caution">
    <text evidence="3">The sequence shown here is derived from an EMBL/GenBank/DDBJ whole genome shotgun (WGS) entry which is preliminary data.</text>
</comment>
<gene>
    <name evidence="3" type="ORF">BZA70DRAFT_303795</name>
</gene>
<dbReference type="InterPro" id="IPR036812">
    <property type="entry name" value="NAD(P)_OxRdtase_dom_sf"/>
</dbReference>
<dbReference type="RefSeq" id="XP_064769213.1">
    <property type="nucleotide sequence ID" value="XM_064914759.1"/>
</dbReference>
<evidence type="ECO:0000313" key="3">
    <source>
        <dbReference type="EMBL" id="KAK7206180.1"/>
    </source>
</evidence>
<dbReference type="SUPFAM" id="SSF51430">
    <property type="entry name" value="NAD(P)-linked oxidoreductase"/>
    <property type="match status" value="1"/>
</dbReference>
<dbReference type="Pfam" id="PF00248">
    <property type="entry name" value="Aldo_ket_red"/>
    <property type="match status" value="1"/>
</dbReference>
<sequence length="319" mass="36052">MTVDLILGTNNVGGHGKIKTVEAMAEILELYHSHGNKYLDCAYIYPAGFPGEAESFLGELNVTDNGKFVVDTKLDSFRDGAHTEQSIYNSIKVQLERLKVDKVRTLYLHAPDRTVSFEESHRAMNELYKQGKFERFGLSNYNVKEIEEFAERARKNGWVAPSSYEGLYNIVSRRPETDLLPVLRKYNISFYAYSPLASGFFSNIKRGQAPAPGSQFDPATFNGTFNQDWFFKDDLFTAVEKLTEVGEKHGISNNEIALRWLRNHSQLGKGDAILVGYSKIDQLKQNLEYLEGGPLPEEIVQAIDSIWETIKDSAPESVM</sequence>
<dbReference type="Proteomes" id="UP001498771">
    <property type="component" value="Unassembled WGS sequence"/>
</dbReference>
<organism evidence="3 4">
    <name type="scientific">Myxozyma melibiosi</name>
    <dbReference type="NCBI Taxonomy" id="54550"/>
    <lineage>
        <taxon>Eukaryota</taxon>
        <taxon>Fungi</taxon>
        <taxon>Dikarya</taxon>
        <taxon>Ascomycota</taxon>
        <taxon>Saccharomycotina</taxon>
        <taxon>Lipomycetes</taxon>
        <taxon>Lipomycetales</taxon>
        <taxon>Lipomycetaceae</taxon>
        <taxon>Myxozyma</taxon>
    </lineage>
</organism>
<keyword evidence="1" id="KW-0560">Oxidoreductase</keyword>
<evidence type="ECO:0000259" key="2">
    <source>
        <dbReference type="Pfam" id="PF00248"/>
    </source>
</evidence>
<dbReference type="PANTHER" id="PTHR43364">
    <property type="entry name" value="NADH-SPECIFIC METHYLGLYOXAL REDUCTASE-RELATED"/>
    <property type="match status" value="1"/>
</dbReference>
<protein>
    <submittedName>
        <fullName evidence="3">NADP-dependent oxidoreductase domain-containing protein</fullName>
    </submittedName>
</protein>
<reference evidence="3 4" key="1">
    <citation type="submission" date="2024-03" db="EMBL/GenBank/DDBJ databases">
        <title>Genome-scale model development and genomic sequencing of the oleaginous clade Lipomyces.</title>
        <authorList>
            <consortium name="Lawrence Berkeley National Laboratory"/>
            <person name="Czajka J.J."/>
            <person name="Han Y."/>
            <person name="Kim J."/>
            <person name="Mondo S.J."/>
            <person name="Hofstad B.A."/>
            <person name="Robles A."/>
            <person name="Haridas S."/>
            <person name="Riley R."/>
            <person name="LaButti K."/>
            <person name="Pangilinan J."/>
            <person name="Andreopoulos W."/>
            <person name="Lipzen A."/>
            <person name="Yan J."/>
            <person name="Wang M."/>
            <person name="Ng V."/>
            <person name="Grigoriev I.V."/>
            <person name="Spatafora J.W."/>
            <person name="Magnuson J.K."/>
            <person name="Baker S.E."/>
            <person name="Pomraning K.R."/>
        </authorList>
    </citation>
    <scope>NUCLEOTIDE SEQUENCE [LARGE SCALE GENOMIC DNA]</scope>
    <source>
        <strain evidence="3 4">Phaff 52-87</strain>
    </source>
</reference>
<dbReference type="Gene3D" id="3.20.20.100">
    <property type="entry name" value="NADP-dependent oxidoreductase domain"/>
    <property type="match status" value="1"/>
</dbReference>
<evidence type="ECO:0000256" key="1">
    <source>
        <dbReference type="ARBA" id="ARBA00023002"/>
    </source>
</evidence>
<name>A0ABR1F8K9_9ASCO</name>
<dbReference type="GeneID" id="90040271"/>
<keyword evidence="4" id="KW-1185">Reference proteome</keyword>
<dbReference type="InterPro" id="IPR050523">
    <property type="entry name" value="AKR_Detox_Biosynth"/>
</dbReference>
<proteinExistence type="predicted"/>
<dbReference type="PANTHER" id="PTHR43364:SF4">
    <property type="entry name" value="NAD(P)-LINKED OXIDOREDUCTASE SUPERFAMILY PROTEIN"/>
    <property type="match status" value="1"/>
</dbReference>